<sequence>MVKNKEDFQSSKYMNIQTTYQPLNQTSLSLAARAGRLLGKWMEVSEVNEPIGAVADGFSAESMESISAPLTASTTAADFCDQDQDGGWELAFHRTIMMDIRGANP</sequence>
<evidence type="ECO:0000313" key="2">
    <source>
        <dbReference type="Proteomes" id="UP000247792"/>
    </source>
</evidence>
<comment type="caution">
    <text evidence="1">The sequence shown here is derived from an EMBL/GenBank/DDBJ whole genome shotgun (WGS) entry which is preliminary data.</text>
</comment>
<dbReference type="OrthoDB" id="9993482at2"/>
<dbReference type="RefSeq" id="WP_110253417.1">
    <property type="nucleotide sequence ID" value="NZ_QJKB01000001.1"/>
</dbReference>
<dbReference type="Proteomes" id="UP000247792">
    <property type="component" value="Unassembled WGS sequence"/>
</dbReference>
<dbReference type="AlphaFoldDB" id="A0A318JEQ5"/>
<evidence type="ECO:0000313" key="1">
    <source>
        <dbReference type="EMBL" id="PXX46987.1"/>
    </source>
</evidence>
<dbReference type="EMBL" id="QJKB01000001">
    <property type="protein sequence ID" value="PXX46987.1"/>
    <property type="molecule type" value="Genomic_DNA"/>
</dbReference>
<reference evidence="1 2" key="1">
    <citation type="submission" date="2018-05" db="EMBL/GenBank/DDBJ databases">
        <title>Genomic Encyclopedia of Type Strains, Phase IV (KMG-IV): sequencing the most valuable type-strain genomes for metagenomic binning, comparative biology and taxonomic classification.</title>
        <authorList>
            <person name="Goeker M."/>
        </authorList>
    </citation>
    <scope>NUCLEOTIDE SEQUENCE [LARGE SCALE GENOMIC DNA]</scope>
    <source>
        <strain evidence="1 2">DSM 19792</strain>
    </source>
</reference>
<name>A0A318JEQ5_9BURK</name>
<protein>
    <submittedName>
        <fullName evidence="1">Uncharacterized protein</fullName>
    </submittedName>
</protein>
<keyword evidence="2" id="KW-1185">Reference proteome</keyword>
<organism evidence="1 2">
    <name type="scientific">Undibacterium pigrum</name>
    <dbReference type="NCBI Taxonomy" id="401470"/>
    <lineage>
        <taxon>Bacteria</taxon>
        <taxon>Pseudomonadati</taxon>
        <taxon>Pseudomonadota</taxon>
        <taxon>Betaproteobacteria</taxon>
        <taxon>Burkholderiales</taxon>
        <taxon>Oxalobacteraceae</taxon>
        <taxon>Undibacterium</taxon>
    </lineage>
</organism>
<accession>A0A318JEQ5</accession>
<gene>
    <name evidence="1" type="ORF">DFR42_101563</name>
</gene>
<proteinExistence type="predicted"/>